<reference evidence="7" key="2">
    <citation type="submission" date="2022-06" db="UniProtKB">
        <authorList>
            <consortium name="EnsemblPlants"/>
        </authorList>
    </citation>
    <scope>IDENTIFICATION</scope>
</reference>
<evidence type="ECO:0000259" key="5">
    <source>
        <dbReference type="Pfam" id="PF23559"/>
    </source>
</evidence>
<accession>A0A8R7V8C0</accession>
<dbReference type="Gene3D" id="3.80.10.10">
    <property type="entry name" value="Ribonuclease Inhibitor"/>
    <property type="match status" value="1"/>
</dbReference>
<dbReference type="Pfam" id="PF00931">
    <property type="entry name" value="NB-ARC"/>
    <property type="match status" value="1"/>
</dbReference>
<keyword evidence="1" id="KW-0677">Repeat</keyword>
<dbReference type="InterPro" id="IPR044974">
    <property type="entry name" value="Disease_R_plants"/>
</dbReference>
<dbReference type="InterPro" id="IPR002182">
    <property type="entry name" value="NB-ARC"/>
</dbReference>
<dbReference type="InterPro" id="IPR058922">
    <property type="entry name" value="WHD_DRP"/>
</dbReference>
<feature type="domain" description="Disease resistance R13L4/SHOC-2-like LRR" evidence="6">
    <location>
        <begin position="647"/>
        <end position="813"/>
    </location>
</feature>
<dbReference type="InterPro" id="IPR042197">
    <property type="entry name" value="Apaf_helical"/>
</dbReference>
<gene>
    <name evidence="7" type="primary">LOC125527567</name>
</gene>
<dbReference type="GO" id="GO:0042742">
    <property type="term" value="P:defense response to bacterium"/>
    <property type="evidence" value="ECO:0007669"/>
    <property type="project" value="UniProtKB-ARBA"/>
</dbReference>
<dbReference type="InterPro" id="IPR032675">
    <property type="entry name" value="LRR_dom_sf"/>
</dbReference>
<dbReference type="PANTHER" id="PTHR23155:SF1087">
    <property type="entry name" value="OS11G0462900 PROTEIN"/>
    <property type="match status" value="1"/>
</dbReference>
<keyword evidence="2" id="KW-0611">Plant defense</keyword>
<dbReference type="Pfam" id="PF23598">
    <property type="entry name" value="LRR_14"/>
    <property type="match status" value="2"/>
</dbReference>
<reference evidence="8" key="1">
    <citation type="journal article" date="2013" name="Nature">
        <title>Draft genome of the wheat A-genome progenitor Triticum urartu.</title>
        <authorList>
            <person name="Ling H.Q."/>
            <person name="Zhao S."/>
            <person name="Liu D."/>
            <person name="Wang J."/>
            <person name="Sun H."/>
            <person name="Zhang C."/>
            <person name="Fan H."/>
            <person name="Li D."/>
            <person name="Dong L."/>
            <person name="Tao Y."/>
            <person name="Gao C."/>
            <person name="Wu H."/>
            <person name="Li Y."/>
            <person name="Cui Y."/>
            <person name="Guo X."/>
            <person name="Zheng S."/>
            <person name="Wang B."/>
            <person name="Yu K."/>
            <person name="Liang Q."/>
            <person name="Yang W."/>
            <person name="Lou X."/>
            <person name="Chen J."/>
            <person name="Feng M."/>
            <person name="Jian J."/>
            <person name="Zhang X."/>
            <person name="Luo G."/>
            <person name="Jiang Y."/>
            <person name="Liu J."/>
            <person name="Wang Z."/>
            <person name="Sha Y."/>
            <person name="Zhang B."/>
            <person name="Wu H."/>
            <person name="Tang D."/>
            <person name="Shen Q."/>
            <person name="Xue P."/>
            <person name="Zou S."/>
            <person name="Wang X."/>
            <person name="Liu X."/>
            <person name="Wang F."/>
            <person name="Yang Y."/>
            <person name="An X."/>
            <person name="Dong Z."/>
            <person name="Zhang K."/>
            <person name="Zhang X."/>
            <person name="Luo M.C."/>
            <person name="Dvorak J."/>
            <person name="Tong Y."/>
            <person name="Wang J."/>
            <person name="Yang H."/>
            <person name="Li Z."/>
            <person name="Wang D."/>
            <person name="Zhang A."/>
            <person name="Wang J."/>
        </authorList>
    </citation>
    <scope>NUCLEOTIDE SEQUENCE</scope>
    <source>
        <strain evidence="8">cv. G1812</strain>
    </source>
</reference>
<evidence type="ECO:0008006" key="9">
    <source>
        <dbReference type="Google" id="ProtNLM"/>
    </source>
</evidence>
<feature type="domain" description="Disease resistance R13L4/SHOC-2-like LRR" evidence="6">
    <location>
        <begin position="513"/>
        <end position="621"/>
    </location>
</feature>
<dbReference type="Gene3D" id="1.10.10.10">
    <property type="entry name" value="Winged helix-like DNA-binding domain superfamily/Winged helix DNA-binding domain"/>
    <property type="match status" value="1"/>
</dbReference>
<dbReference type="Pfam" id="PF23559">
    <property type="entry name" value="WHD_DRP"/>
    <property type="match status" value="1"/>
</dbReference>
<protein>
    <recommendedName>
        <fullName evidence="9">NB-ARC domain-containing protein</fullName>
    </recommendedName>
</protein>
<dbReference type="InterPro" id="IPR027417">
    <property type="entry name" value="P-loop_NTPase"/>
</dbReference>
<dbReference type="PRINTS" id="PR00364">
    <property type="entry name" value="DISEASERSIST"/>
</dbReference>
<evidence type="ECO:0000259" key="4">
    <source>
        <dbReference type="Pfam" id="PF00931"/>
    </source>
</evidence>
<feature type="region of interest" description="Disordered" evidence="3">
    <location>
        <begin position="811"/>
        <end position="833"/>
    </location>
</feature>
<evidence type="ECO:0000313" key="7">
    <source>
        <dbReference type="EnsemblPlants" id="TuG1812S0000042900.01.T01"/>
    </source>
</evidence>
<sequence>MGSLTRKLDAHLDAVHKDEIGKLTTRLLKLSGARDPPITATYWMKEVGELSYDMDNCVDAEADWIQKLPAFMARVREANRRYDRYMLESVPGRKDISAAVDHRLPAADVGRKPDPAVGLHAKGGAVDRLRQLLTDDGKKELKVVSIVGVGGIGKTTLAKQLWREGKLQGFDCRAFVRTAKKPDMRRTLRSILAQVRPHQPPVANEVHDLIHDISEHLKNRRYFLIVDDLSDTSVWDVASRAFPEANHGSRIITTTEIEDVALACCGYQSRYIFKMEPLCVSYSKELFSSAVFCSGEKYCSQLDEVSDEIIRRCAGLPHSIISIASALASQLKADAVENREQTGDRWKYIQTSVLDNLPANTTSNEILKQVLNFCCNSLPICLQTCLLYLSLYPENYIIFKEDIMKQWAAEDFIRAPTQKDILEVAGSYFDKLVNMGLIQHIDVDYSDKVFYYAVHPIVHGLITSKCTEANFITLIDYSQRKMQFSDKVRRLSLQFGSATYATIPASTSTRLSQVRSLAFIGLMSCLPSLLEFKLLRVLILHVWGDPPRSSFQLEGVSEVPLLRYLQVTCNLTVQLPYQMQGLQHLETLEINARVAAVPFDIVHLGSLLHLRLGGGTELPDMTACIPQKNVTLDPPSASAGMAILLDNSCSPPDSVKTIELLQPIQKLPKWIGQLTKLCILKIVVRELLRDDISTLQGLPALTILSLHVRRRPTEIILFQRGSVAALKYFEFRCGVLHLAFEEGAMRNLQRLTLGFNAHRGEEYGHFIHGIEHLSNVQEIKGIIGAATGAEDNDWRAAESAFKDAIRKHPSYPSNVSVKASGMVDEEYGPPEKQ</sequence>
<dbReference type="Proteomes" id="UP000015106">
    <property type="component" value="Unassembled WGS sequence"/>
</dbReference>
<dbReference type="Gramene" id="TuG1812S0000042900.01.T01">
    <property type="protein sequence ID" value="TuG1812S0000042900.01.T01"/>
    <property type="gene ID" value="TuG1812S0000042900.01"/>
</dbReference>
<dbReference type="GO" id="GO:0043531">
    <property type="term" value="F:ADP binding"/>
    <property type="evidence" value="ECO:0007669"/>
    <property type="project" value="InterPro"/>
</dbReference>
<feature type="domain" description="NB-ARC" evidence="4">
    <location>
        <begin position="126"/>
        <end position="292"/>
    </location>
</feature>
<dbReference type="GO" id="GO:0009626">
    <property type="term" value="P:plant-type hypersensitive response"/>
    <property type="evidence" value="ECO:0007669"/>
    <property type="project" value="UniProtKB-ARBA"/>
</dbReference>
<feature type="compositionally biased region" description="Acidic residues" evidence="3">
    <location>
        <begin position="823"/>
        <end position="833"/>
    </location>
</feature>
<evidence type="ECO:0000256" key="2">
    <source>
        <dbReference type="ARBA" id="ARBA00022821"/>
    </source>
</evidence>
<dbReference type="FunFam" id="1.10.10.10:FF:000322">
    <property type="entry name" value="Probable disease resistance protein At1g63360"/>
    <property type="match status" value="1"/>
</dbReference>
<dbReference type="Gene3D" id="3.40.50.300">
    <property type="entry name" value="P-loop containing nucleotide triphosphate hydrolases"/>
    <property type="match status" value="1"/>
</dbReference>
<dbReference type="PANTHER" id="PTHR23155">
    <property type="entry name" value="DISEASE RESISTANCE PROTEIN RP"/>
    <property type="match status" value="1"/>
</dbReference>
<dbReference type="InterPro" id="IPR055414">
    <property type="entry name" value="LRR_R13L4/SHOC2-like"/>
</dbReference>
<name>A0A8R7V8C0_TRIUA</name>
<keyword evidence="8" id="KW-1185">Reference proteome</keyword>
<dbReference type="GO" id="GO:0002758">
    <property type="term" value="P:innate immune response-activating signaling pathway"/>
    <property type="evidence" value="ECO:0007669"/>
    <property type="project" value="UniProtKB-ARBA"/>
</dbReference>
<evidence type="ECO:0000256" key="1">
    <source>
        <dbReference type="ARBA" id="ARBA00022737"/>
    </source>
</evidence>
<evidence type="ECO:0000259" key="6">
    <source>
        <dbReference type="Pfam" id="PF23598"/>
    </source>
</evidence>
<dbReference type="InterPro" id="IPR036388">
    <property type="entry name" value="WH-like_DNA-bd_sf"/>
</dbReference>
<proteinExistence type="predicted"/>
<dbReference type="SUPFAM" id="SSF52540">
    <property type="entry name" value="P-loop containing nucleoside triphosphate hydrolases"/>
    <property type="match status" value="1"/>
</dbReference>
<evidence type="ECO:0000256" key="3">
    <source>
        <dbReference type="SAM" id="MobiDB-lite"/>
    </source>
</evidence>
<dbReference type="SUPFAM" id="SSF52058">
    <property type="entry name" value="L domain-like"/>
    <property type="match status" value="1"/>
</dbReference>
<dbReference type="AlphaFoldDB" id="A0A8R7V8C0"/>
<dbReference type="Gene3D" id="1.10.8.430">
    <property type="entry name" value="Helical domain of apoptotic protease-activating factors"/>
    <property type="match status" value="1"/>
</dbReference>
<dbReference type="EnsemblPlants" id="TuG1812S0000042900.01.T01">
    <property type="protein sequence ID" value="TuG1812S0000042900.01.T01"/>
    <property type="gene ID" value="TuG1812S0000042900.01"/>
</dbReference>
<feature type="domain" description="Disease resistance protein winged helix" evidence="5">
    <location>
        <begin position="391"/>
        <end position="462"/>
    </location>
</feature>
<evidence type="ECO:0000313" key="8">
    <source>
        <dbReference type="Proteomes" id="UP000015106"/>
    </source>
</evidence>
<organism evidence="7 8">
    <name type="scientific">Triticum urartu</name>
    <name type="common">Red wild einkorn</name>
    <name type="synonym">Crithodium urartu</name>
    <dbReference type="NCBI Taxonomy" id="4572"/>
    <lineage>
        <taxon>Eukaryota</taxon>
        <taxon>Viridiplantae</taxon>
        <taxon>Streptophyta</taxon>
        <taxon>Embryophyta</taxon>
        <taxon>Tracheophyta</taxon>
        <taxon>Spermatophyta</taxon>
        <taxon>Magnoliopsida</taxon>
        <taxon>Liliopsida</taxon>
        <taxon>Poales</taxon>
        <taxon>Poaceae</taxon>
        <taxon>BOP clade</taxon>
        <taxon>Pooideae</taxon>
        <taxon>Triticodae</taxon>
        <taxon>Triticeae</taxon>
        <taxon>Triticinae</taxon>
        <taxon>Triticum</taxon>
    </lineage>
</organism>